<proteinExistence type="predicted"/>
<feature type="transmembrane region" description="Helical" evidence="1">
    <location>
        <begin position="12"/>
        <end position="30"/>
    </location>
</feature>
<reference evidence="2 3" key="1">
    <citation type="submission" date="2024-09" db="EMBL/GenBank/DDBJ databases">
        <title>Draft genome sequence of multifaceted antimicrobials producing Streptomyces sp. strain FH1.</title>
        <authorList>
            <person name="Hassan F."/>
            <person name="Ali H."/>
            <person name="Hassan N."/>
            <person name="Nawaz A."/>
        </authorList>
    </citation>
    <scope>NUCLEOTIDE SEQUENCE [LARGE SCALE GENOMIC DNA]</scope>
    <source>
        <strain evidence="2 3">FH1</strain>
    </source>
</reference>
<keyword evidence="1" id="KW-0472">Membrane</keyword>
<dbReference type="EMBL" id="JBHGBT010000001">
    <property type="protein sequence ID" value="MFB4193010.1"/>
    <property type="molecule type" value="Genomic_DNA"/>
</dbReference>
<evidence type="ECO:0000313" key="3">
    <source>
        <dbReference type="Proteomes" id="UP001577267"/>
    </source>
</evidence>
<dbReference type="Proteomes" id="UP001577267">
    <property type="component" value="Unassembled WGS sequence"/>
</dbReference>
<name>A0ABV4ZFW8_9ACTN</name>
<accession>A0ABV4ZFW8</accession>
<evidence type="ECO:0000256" key="1">
    <source>
        <dbReference type="SAM" id="Phobius"/>
    </source>
</evidence>
<gene>
    <name evidence="2" type="ORF">ACE11A_01305</name>
</gene>
<protein>
    <submittedName>
        <fullName evidence="2">Uncharacterized protein</fullName>
    </submittedName>
</protein>
<sequence>MPVQPTHRTTDAAVFVAVLALGVLLIMSGSATPQEVAVLGSALGGLYAVWQRPPARR</sequence>
<comment type="caution">
    <text evidence="2">The sequence shown here is derived from an EMBL/GenBank/DDBJ whole genome shotgun (WGS) entry which is preliminary data.</text>
</comment>
<organism evidence="2 3">
    <name type="scientific">Streptomyces carpaticus</name>
    <dbReference type="NCBI Taxonomy" id="285558"/>
    <lineage>
        <taxon>Bacteria</taxon>
        <taxon>Bacillati</taxon>
        <taxon>Actinomycetota</taxon>
        <taxon>Actinomycetes</taxon>
        <taxon>Kitasatosporales</taxon>
        <taxon>Streptomycetaceae</taxon>
        <taxon>Streptomyces</taxon>
    </lineage>
</organism>
<keyword evidence="1" id="KW-1133">Transmembrane helix</keyword>
<dbReference type="RefSeq" id="WP_375061071.1">
    <property type="nucleotide sequence ID" value="NZ_JBHGBT010000001.1"/>
</dbReference>
<keyword evidence="3" id="KW-1185">Reference proteome</keyword>
<evidence type="ECO:0000313" key="2">
    <source>
        <dbReference type="EMBL" id="MFB4193010.1"/>
    </source>
</evidence>
<keyword evidence="1" id="KW-0812">Transmembrane</keyword>